<dbReference type="KEGG" id="ptm:GSPATT00031664001"/>
<dbReference type="HOGENOM" id="CLU_2965795_0_0_1"/>
<dbReference type="EMBL" id="CT868013">
    <property type="protein sequence ID" value="CAK61433.1"/>
    <property type="molecule type" value="Genomic_DNA"/>
</dbReference>
<organism evidence="1 2">
    <name type="scientific">Paramecium tetraurelia</name>
    <dbReference type="NCBI Taxonomy" id="5888"/>
    <lineage>
        <taxon>Eukaryota</taxon>
        <taxon>Sar</taxon>
        <taxon>Alveolata</taxon>
        <taxon>Ciliophora</taxon>
        <taxon>Intramacronucleata</taxon>
        <taxon>Oligohymenophorea</taxon>
        <taxon>Peniculida</taxon>
        <taxon>Parameciidae</taxon>
        <taxon>Paramecium</taxon>
    </lineage>
</organism>
<evidence type="ECO:0000313" key="1">
    <source>
        <dbReference type="EMBL" id="CAK61433.1"/>
    </source>
</evidence>
<evidence type="ECO:0000313" key="2">
    <source>
        <dbReference type="Proteomes" id="UP000000600"/>
    </source>
</evidence>
<reference evidence="1 2" key="1">
    <citation type="journal article" date="2006" name="Nature">
        <title>Global trends of whole-genome duplications revealed by the ciliate Paramecium tetraurelia.</title>
        <authorList>
            <consortium name="Genoscope"/>
            <person name="Aury J.-M."/>
            <person name="Jaillon O."/>
            <person name="Duret L."/>
            <person name="Noel B."/>
            <person name="Jubin C."/>
            <person name="Porcel B.M."/>
            <person name="Segurens B."/>
            <person name="Daubin V."/>
            <person name="Anthouard V."/>
            <person name="Aiach N."/>
            <person name="Arnaiz O."/>
            <person name="Billaut A."/>
            <person name="Beisson J."/>
            <person name="Blanc I."/>
            <person name="Bouhouche K."/>
            <person name="Camara F."/>
            <person name="Duharcourt S."/>
            <person name="Guigo R."/>
            <person name="Gogendeau D."/>
            <person name="Katinka M."/>
            <person name="Keller A.-M."/>
            <person name="Kissmehl R."/>
            <person name="Klotz C."/>
            <person name="Koll F."/>
            <person name="Le Moue A."/>
            <person name="Lepere C."/>
            <person name="Malinsky S."/>
            <person name="Nowacki M."/>
            <person name="Nowak J.K."/>
            <person name="Plattner H."/>
            <person name="Poulain J."/>
            <person name="Ruiz F."/>
            <person name="Serrano V."/>
            <person name="Zagulski M."/>
            <person name="Dessen P."/>
            <person name="Betermier M."/>
            <person name="Weissenbach J."/>
            <person name="Scarpelli C."/>
            <person name="Schachter V."/>
            <person name="Sperling L."/>
            <person name="Meyer E."/>
            <person name="Cohen J."/>
            <person name="Wincker P."/>
        </authorList>
    </citation>
    <scope>NUCLEOTIDE SEQUENCE [LARGE SCALE GENOMIC DNA]</scope>
    <source>
        <strain evidence="1 2">Stock d4-2</strain>
    </source>
</reference>
<name>A0BSB6_PARTE</name>
<dbReference type="RefSeq" id="XP_001428831.1">
    <property type="nucleotide sequence ID" value="XM_001428794.1"/>
</dbReference>
<sequence length="59" mass="7000">MSFKFILSNKSQYSKDRNVNIDYSPVFNIQLQQKLNIFPIFNEDHQATTPGFIIEYEKV</sequence>
<protein>
    <submittedName>
        <fullName evidence="1">Uncharacterized protein</fullName>
    </submittedName>
</protein>
<dbReference type="InParanoid" id="A0BSB6"/>
<dbReference type="AlphaFoldDB" id="A0BSB6"/>
<proteinExistence type="predicted"/>
<dbReference type="GeneID" id="5014615"/>
<dbReference type="Proteomes" id="UP000000600">
    <property type="component" value="Unassembled WGS sequence"/>
</dbReference>
<accession>A0BSB6</accession>
<gene>
    <name evidence="1" type="ORF">GSPATT00031664001</name>
</gene>
<keyword evidence="2" id="KW-1185">Reference proteome</keyword>